<gene>
    <name evidence="1" type="ORF">JTE90_016377</name>
</gene>
<name>A0AAV6UAP9_9ARAC</name>
<dbReference type="Proteomes" id="UP000827092">
    <property type="component" value="Unassembled WGS sequence"/>
</dbReference>
<evidence type="ECO:0000313" key="2">
    <source>
        <dbReference type="Proteomes" id="UP000827092"/>
    </source>
</evidence>
<organism evidence="1 2">
    <name type="scientific">Oedothorax gibbosus</name>
    <dbReference type="NCBI Taxonomy" id="931172"/>
    <lineage>
        <taxon>Eukaryota</taxon>
        <taxon>Metazoa</taxon>
        <taxon>Ecdysozoa</taxon>
        <taxon>Arthropoda</taxon>
        <taxon>Chelicerata</taxon>
        <taxon>Arachnida</taxon>
        <taxon>Araneae</taxon>
        <taxon>Araneomorphae</taxon>
        <taxon>Entelegynae</taxon>
        <taxon>Araneoidea</taxon>
        <taxon>Linyphiidae</taxon>
        <taxon>Erigoninae</taxon>
        <taxon>Oedothorax</taxon>
    </lineage>
</organism>
<sequence>MQRLREDFTLLLSDQSPPSHQGCKNLEKFLLSDILIATPPWKSQRDAAHSQCFNIESDTHESSNHRCDTLNMVDANDKKRMVNQGATNHIKKILNMQLNDKLPSIQNEDSTNHLKSLLNLDVTNYSSSIQDGTNRQKSFNLNQYATNHLKSLLNLDVTNYSNGIQGGTNRQKSFKVNQYATNHLKSILHLNKTDRLNGTLIRDDMNLPKNVQIKDGTIHQNKALTQNSANQWDQTTNLTVSNHGYCTINNDTIGQRDNFDSHNIKKSQNIVVGQNAKNFRKRVQKQGAGNSKISSYTKNYSYLPPNQDASNNWNHIQNQYGSYPQNIMLNQDNTSRQNCTLKQQDLNPQSWKPNFQGSTNPQKIPRDRNLSYLWKDVVNESDAYCQIINRKAINFEISIQNKDGSNSKNIYSHNQDIKFQPN</sequence>
<keyword evidence="2" id="KW-1185">Reference proteome</keyword>
<dbReference type="AlphaFoldDB" id="A0AAV6UAP9"/>
<dbReference type="EMBL" id="JAFNEN010000567">
    <property type="protein sequence ID" value="KAG8180346.1"/>
    <property type="molecule type" value="Genomic_DNA"/>
</dbReference>
<comment type="caution">
    <text evidence="1">The sequence shown here is derived from an EMBL/GenBank/DDBJ whole genome shotgun (WGS) entry which is preliminary data.</text>
</comment>
<proteinExistence type="predicted"/>
<reference evidence="1 2" key="1">
    <citation type="journal article" date="2022" name="Nat. Ecol. Evol.">
        <title>A masculinizing supergene underlies an exaggerated male reproductive morph in a spider.</title>
        <authorList>
            <person name="Hendrickx F."/>
            <person name="De Corte Z."/>
            <person name="Sonet G."/>
            <person name="Van Belleghem S.M."/>
            <person name="Kostlbacher S."/>
            <person name="Vangestel C."/>
        </authorList>
    </citation>
    <scope>NUCLEOTIDE SEQUENCE [LARGE SCALE GENOMIC DNA]</scope>
    <source>
        <strain evidence="1">W744_W776</strain>
    </source>
</reference>
<evidence type="ECO:0000313" key="1">
    <source>
        <dbReference type="EMBL" id="KAG8180346.1"/>
    </source>
</evidence>
<protein>
    <submittedName>
        <fullName evidence="1">Uncharacterized protein</fullName>
    </submittedName>
</protein>
<accession>A0AAV6UAP9</accession>